<feature type="compositionally biased region" description="Low complexity" evidence="2">
    <location>
        <begin position="30"/>
        <end position="53"/>
    </location>
</feature>
<keyword evidence="4" id="KW-1185">Reference proteome</keyword>
<feature type="region of interest" description="Disordered" evidence="2">
    <location>
        <begin position="1"/>
        <end position="91"/>
    </location>
</feature>
<sequence length="414" mass="41792">MKKPKGKPAETPATEPVILPEPDEAPAPVPEVAAEPTPVAAEVAEATVAPPAADVDEVLPADDESPRPADAGEEIRPAPEPVHAAQQPAPAQRSSFLPALLGGVLAAGIGFGTAQVIKPDGWPFPGQSDSSAALAEQARAIAALEETVAGLKTENQSAQADLAARLDAAAEGLTGLGERLAAIEATPAAAEVDLAPVMAEIEALKAQLASQPDVAADITAQIEAANAAAAARLAEAEANAAQMRDEAERLAMQAAARQAATALLAAADAGQPFAGELQALSSAGVTVPDALTAAAEAGIPTLAALRDGFADPARAALAASVQVEAGDALTDRLATFLKTQTNARSLEPREGDDPDAILSRAEAAVRENDLQAALDLIATLPEDGQAAMATWAGMAGQRLSVMQAIRDITQSLAE</sequence>
<feature type="coiled-coil region" evidence="1">
    <location>
        <begin position="219"/>
        <end position="253"/>
    </location>
</feature>
<dbReference type="RefSeq" id="WP_136394060.1">
    <property type="nucleotide sequence ID" value="NZ_SSND01000001.1"/>
</dbReference>
<feature type="coiled-coil region" evidence="1">
    <location>
        <begin position="134"/>
        <end position="161"/>
    </location>
</feature>
<evidence type="ECO:0008006" key="5">
    <source>
        <dbReference type="Google" id="ProtNLM"/>
    </source>
</evidence>
<keyword evidence="1" id="KW-0175">Coiled coil</keyword>
<protein>
    <recommendedName>
        <fullName evidence="5">Mitochondrial inner membrane protein</fullName>
    </recommendedName>
</protein>
<evidence type="ECO:0000313" key="3">
    <source>
        <dbReference type="EMBL" id="THD85689.1"/>
    </source>
</evidence>
<accession>A0A4S3MSY1</accession>
<proteinExistence type="predicted"/>
<feature type="compositionally biased region" description="Low complexity" evidence="2">
    <location>
        <begin position="81"/>
        <end position="91"/>
    </location>
</feature>
<name>A0A4S3MSY1_9RHOB</name>
<dbReference type="OrthoDB" id="7659420at2"/>
<dbReference type="AlphaFoldDB" id="A0A4S3MSY1"/>
<dbReference type="Proteomes" id="UP000309450">
    <property type="component" value="Unassembled WGS sequence"/>
</dbReference>
<organism evidence="3 4">
    <name type="scientific">Aliigemmobacter aestuarii</name>
    <dbReference type="NCBI Taxonomy" id="1445661"/>
    <lineage>
        <taxon>Bacteria</taxon>
        <taxon>Pseudomonadati</taxon>
        <taxon>Pseudomonadota</taxon>
        <taxon>Alphaproteobacteria</taxon>
        <taxon>Rhodobacterales</taxon>
        <taxon>Paracoccaceae</taxon>
        <taxon>Aliigemmobacter</taxon>
    </lineage>
</organism>
<comment type="caution">
    <text evidence="3">The sequence shown here is derived from an EMBL/GenBank/DDBJ whole genome shotgun (WGS) entry which is preliminary data.</text>
</comment>
<evidence type="ECO:0000256" key="2">
    <source>
        <dbReference type="SAM" id="MobiDB-lite"/>
    </source>
</evidence>
<reference evidence="3 4" key="1">
    <citation type="submission" date="2019-04" db="EMBL/GenBank/DDBJ databases">
        <title>Draft genome sequence of Gemmobacter aestuarii sp. nov.</title>
        <authorList>
            <person name="Hameed A."/>
            <person name="Lin S.-Y."/>
            <person name="Shahina M."/>
            <person name="Lai W.-A."/>
            <person name="Young C.-C."/>
        </authorList>
    </citation>
    <scope>NUCLEOTIDE SEQUENCE [LARGE SCALE GENOMIC DNA]</scope>
    <source>
        <strain evidence="3 4">CC-PW-75</strain>
    </source>
</reference>
<gene>
    <name evidence="3" type="ORF">E7811_08365</name>
</gene>
<dbReference type="EMBL" id="SSND01000001">
    <property type="protein sequence ID" value="THD85689.1"/>
    <property type="molecule type" value="Genomic_DNA"/>
</dbReference>
<evidence type="ECO:0000313" key="4">
    <source>
        <dbReference type="Proteomes" id="UP000309450"/>
    </source>
</evidence>
<feature type="compositionally biased region" description="Acidic residues" evidence="2">
    <location>
        <begin position="54"/>
        <end position="63"/>
    </location>
</feature>
<evidence type="ECO:0000256" key="1">
    <source>
        <dbReference type="SAM" id="Coils"/>
    </source>
</evidence>